<evidence type="ECO:0000313" key="2">
    <source>
        <dbReference type="EMBL" id="ESK51467.1"/>
    </source>
</evidence>
<dbReference type="STRING" id="396323.VH98_08645"/>
<comment type="caution">
    <text evidence="2">The sequence shown here is derived from an EMBL/GenBank/DDBJ whole genome shotgun (WGS) entry which is preliminary data.</text>
</comment>
<name>V2UNB3_9GAMM</name>
<reference evidence="2 3" key="1">
    <citation type="submission" date="2013-10" db="EMBL/GenBank/DDBJ databases">
        <title>The Genome Sequence of Acinetobacter brisouii CIP 110357.</title>
        <authorList>
            <consortium name="The Broad Institute Genomics Platform"/>
            <consortium name="The Broad Institute Genome Sequencing Center for Infectious Disease"/>
            <person name="Cerqueira G."/>
            <person name="Feldgarden M."/>
            <person name="Courvalin P."/>
            <person name="Grillot-Courvalin C."/>
            <person name="Clermont D."/>
            <person name="Rocha E."/>
            <person name="Yoon E.-J."/>
            <person name="Nemec A."/>
            <person name="Young S.K."/>
            <person name="Zeng Q."/>
            <person name="Gargeya S."/>
            <person name="Fitzgerald M."/>
            <person name="Abouelleil A."/>
            <person name="Alvarado L."/>
            <person name="Berlin A.M."/>
            <person name="Chapman S.B."/>
            <person name="Gainer-Dewar J."/>
            <person name="Goldberg J."/>
            <person name="Gnerre S."/>
            <person name="Griggs A."/>
            <person name="Gujja S."/>
            <person name="Hansen M."/>
            <person name="Howarth C."/>
            <person name="Imamovic A."/>
            <person name="Ireland A."/>
            <person name="Larimer J."/>
            <person name="McCowan C."/>
            <person name="Murphy C."/>
            <person name="Pearson M."/>
            <person name="Poon T.W."/>
            <person name="Priest M."/>
            <person name="Roberts A."/>
            <person name="Saif S."/>
            <person name="Shea T."/>
            <person name="Sykes S."/>
            <person name="Wortman J."/>
            <person name="Nusbaum C."/>
            <person name="Birren B."/>
        </authorList>
    </citation>
    <scope>NUCLEOTIDE SEQUENCE [LARGE SCALE GENOMIC DNA]</scope>
    <source>
        <strain evidence="2 3">CIP 110357</strain>
    </source>
</reference>
<evidence type="ECO:0000313" key="3">
    <source>
        <dbReference type="Proteomes" id="UP000018418"/>
    </source>
</evidence>
<feature type="signal peptide" evidence="1">
    <location>
        <begin position="1"/>
        <end position="29"/>
    </location>
</feature>
<keyword evidence="1" id="KW-0732">Signal</keyword>
<dbReference type="Proteomes" id="UP000018418">
    <property type="component" value="Unassembled WGS sequence"/>
</dbReference>
<proteinExistence type="predicted"/>
<keyword evidence="3" id="KW-1185">Reference proteome</keyword>
<dbReference type="AlphaFoldDB" id="V2UNB3"/>
<organism evidence="2 3">
    <name type="scientific">Acinetobacter brisouii CIP 110357</name>
    <dbReference type="NCBI Taxonomy" id="1341683"/>
    <lineage>
        <taxon>Bacteria</taxon>
        <taxon>Pseudomonadati</taxon>
        <taxon>Pseudomonadota</taxon>
        <taxon>Gammaproteobacteria</taxon>
        <taxon>Moraxellales</taxon>
        <taxon>Moraxellaceae</taxon>
        <taxon>Acinetobacter</taxon>
    </lineage>
</organism>
<dbReference type="EMBL" id="AYEU01000006">
    <property type="protein sequence ID" value="ESK51467.1"/>
    <property type="molecule type" value="Genomic_DNA"/>
</dbReference>
<sequence>MSTQRKHVSLSRALLMAVAVFGTTQVTMASPTVDRLSDCLMKSTTATDKTAVLQWTFVSLSNHPDLKQFSHVTDEQKTALDKNVAQVLQRILVDQCSTQTKAVIQAEGVQAVGESFQQLGQITGEEIIKNPEVKQQLNGLLRYVDMNKLVVTFLTPDIWNQLGVIRGK</sequence>
<accession>V2UNB3</accession>
<evidence type="ECO:0000256" key="1">
    <source>
        <dbReference type="SAM" id="SignalP"/>
    </source>
</evidence>
<dbReference type="OrthoDB" id="6710466at2"/>
<gene>
    <name evidence="2" type="ORF">P255_01982</name>
</gene>
<protein>
    <submittedName>
        <fullName evidence="2">Uncharacterized protein</fullName>
    </submittedName>
</protein>
<feature type="chain" id="PRO_5004709717" evidence="1">
    <location>
        <begin position="30"/>
        <end position="168"/>
    </location>
</feature>
<dbReference type="PATRIC" id="fig|1341683.3.peg.1968"/>
<dbReference type="RefSeq" id="WP_004899743.1">
    <property type="nucleotide sequence ID" value="NZ_BBTI01000002.1"/>
</dbReference>
<dbReference type="HOGENOM" id="CLU_137400_0_0_6"/>